<evidence type="ECO:0000256" key="12">
    <source>
        <dbReference type="SAM" id="MobiDB-lite"/>
    </source>
</evidence>
<feature type="domain" description="Cullin family profile" evidence="13">
    <location>
        <begin position="422"/>
        <end position="652"/>
    </location>
</feature>
<feature type="compositionally biased region" description="Basic and acidic residues" evidence="12">
    <location>
        <begin position="1"/>
        <end position="10"/>
    </location>
</feature>
<keyword evidence="4" id="KW-0597">Phosphoprotein</keyword>
<dbReference type="SMART" id="SM00884">
    <property type="entry name" value="Cullin_Nedd8"/>
    <property type="match status" value="1"/>
</dbReference>
<evidence type="ECO:0000256" key="6">
    <source>
        <dbReference type="ARBA" id="ARBA00022786"/>
    </source>
</evidence>
<feature type="region of interest" description="Disordered" evidence="12">
    <location>
        <begin position="1"/>
        <end position="28"/>
    </location>
</feature>
<evidence type="ECO:0000256" key="10">
    <source>
        <dbReference type="PROSITE-ProRule" id="PRU00330"/>
    </source>
</evidence>
<dbReference type="WBParaSite" id="BXY_0861000.1">
    <property type="protein sequence ID" value="BXY_0861000.1"/>
    <property type="gene ID" value="BXY_0861000"/>
</dbReference>
<evidence type="ECO:0000313" key="17">
    <source>
        <dbReference type="WBParaSite" id="BXY_0861000.1"/>
    </source>
</evidence>
<dbReference type="Gene3D" id="1.10.10.10">
    <property type="entry name" value="Winged helix-like DNA-binding domain superfamily/Winged helix DNA-binding domain"/>
    <property type="match status" value="1"/>
</dbReference>
<dbReference type="FunFam" id="3.30.230.130:FF:000001">
    <property type="entry name" value="Cullin 4A"/>
    <property type="match status" value="1"/>
</dbReference>
<dbReference type="InterPro" id="IPR036388">
    <property type="entry name" value="WH-like_DNA-bd_sf"/>
</dbReference>
<dbReference type="OrthoDB" id="27073at2759"/>
<evidence type="ECO:0000256" key="3">
    <source>
        <dbReference type="ARBA" id="ARBA00022499"/>
    </source>
</evidence>
<evidence type="ECO:0000256" key="7">
    <source>
        <dbReference type="ARBA" id="ARBA00022843"/>
    </source>
</evidence>
<dbReference type="FunFam" id="1.20.1310.10:FF:000003">
    <property type="entry name" value="Cullin 4A"/>
    <property type="match status" value="1"/>
</dbReference>
<dbReference type="eggNOG" id="KOG2167">
    <property type="taxonomic scope" value="Eukaryota"/>
</dbReference>
<dbReference type="SUPFAM" id="SSF75632">
    <property type="entry name" value="Cullin homology domain"/>
    <property type="match status" value="1"/>
</dbReference>
<evidence type="ECO:0000256" key="11">
    <source>
        <dbReference type="RuleBase" id="RU003829"/>
    </source>
</evidence>
<dbReference type="GO" id="GO:0006511">
    <property type="term" value="P:ubiquitin-dependent protein catabolic process"/>
    <property type="evidence" value="ECO:0007669"/>
    <property type="project" value="InterPro"/>
</dbReference>
<dbReference type="GO" id="GO:0005634">
    <property type="term" value="C:nucleus"/>
    <property type="evidence" value="ECO:0007669"/>
    <property type="project" value="UniProtKB-ARBA"/>
</dbReference>
<dbReference type="InterPro" id="IPR045093">
    <property type="entry name" value="Cullin"/>
</dbReference>
<dbReference type="GO" id="GO:0031464">
    <property type="term" value="C:Cul4A-RING E3 ubiquitin ligase complex"/>
    <property type="evidence" value="ECO:0007669"/>
    <property type="project" value="UniProtKB-ARBA"/>
</dbReference>
<keyword evidence="6" id="KW-0833">Ubl conjugation pathway</keyword>
<dbReference type="InterPro" id="IPR019559">
    <property type="entry name" value="Cullin_neddylation_domain"/>
</dbReference>
<dbReference type="InterPro" id="IPR016159">
    <property type="entry name" value="Cullin_repeat-like_dom_sf"/>
</dbReference>
<comment type="similarity">
    <text evidence="2 10 11">Belongs to the cullin family.</text>
</comment>
<keyword evidence="16" id="KW-1185">Reference proteome</keyword>
<evidence type="ECO:0000259" key="13">
    <source>
        <dbReference type="PROSITE" id="PS50069"/>
    </source>
</evidence>
<dbReference type="Pfam" id="PF10557">
    <property type="entry name" value="Cullin_Nedd8"/>
    <property type="match status" value="1"/>
</dbReference>
<dbReference type="PROSITE" id="PS01256">
    <property type="entry name" value="CULLIN_1"/>
    <property type="match status" value="1"/>
</dbReference>
<accession>A0A1I7S6H2</accession>
<evidence type="ECO:0000256" key="8">
    <source>
        <dbReference type="ARBA" id="ARBA00023204"/>
    </source>
</evidence>
<dbReference type="GO" id="GO:0031625">
    <property type="term" value="F:ubiquitin protein ligase binding"/>
    <property type="evidence" value="ECO:0007669"/>
    <property type="project" value="InterPro"/>
</dbReference>
<dbReference type="FunFam" id="1.10.10.10:FF:000050">
    <property type="entry name" value="Cullin 4B"/>
    <property type="match status" value="1"/>
</dbReference>
<gene>
    <name evidence="14" type="ORF">BXYJ_LOCUS13341</name>
</gene>
<keyword evidence="8" id="KW-0234">DNA repair</keyword>
<evidence type="ECO:0000313" key="15">
    <source>
        <dbReference type="Proteomes" id="UP000095284"/>
    </source>
</evidence>
<dbReference type="PROSITE" id="PS50069">
    <property type="entry name" value="CULLIN_2"/>
    <property type="match status" value="1"/>
</dbReference>
<reference evidence="14" key="2">
    <citation type="submission" date="2020-09" db="EMBL/GenBank/DDBJ databases">
        <authorList>
            <person name="Kikuchi T."/>
        </authorList>
    </citation>
    <scope>NUCLEOTIDE SEQUENCE</scope>
    <source>
        <strain evidence="14">Ka4C1</strain>
    </source>
</reference>
<dbReference type="InterPro" id="IPR001373">
    <property type="entry name" value="Cullin_N"/>
</dbReference>
<dbReference type="SUPFAM" id="SSF74788">
    <property type="entry name" value="Cullin repeat-like"/>
    <property type="match status" value="1"/>
</dbReference>
<evidence type="ECO:0000256" key="5">
    <source>
        <dbReference type="ARBA" id="ARBA00022763"/>
    </source>
</evidence>
<dbReference type="SUPFAM" id="SSF46785">
    <property type="entry name" value="Winged helix' DNA-binding domain"/>
    <property type="match status" value="1"/>
</dbReference>
<comment type="pathway">
    <text evidence="1">Protein modification; protein ubiquitination.</text>
</comment>
<dbReference type="FunFam" id="1.20.1310.10:FF:000004">
    <property type="entry name" value="Cullin 4B"/>
    <property type="match status" value="1"/>
</dbReference>
<dbReference type="InterPro" id="IPR036390">
    <property type="entry name" value="WH_DNA-bd_sf"/>
</dbReference>
<dbReference type="EMBL" id="CAJFCV020000006">
    <property type="protein sequence ID" value="CAG9127999.1"/>
    <property type="molecule type" value="Genomic_DNA"/>
</dbReference>
<dbReference type="InterPro" id="IPR059120">
    <property type="entry name" value="Cullin-like_AB"/>
</dbReference>
<dbReference type="EMBL" id="CAJFDI010000006">
    <property type="protein sequence ID" value="CAD5233250.1"/>
    <property type="molecule type" value="Genomic_DNA"/>
</dbReference>
<dbReference type="SMR" id="A0A1I7S6H2"/>
<organism evidence="15 17">
    <name type="scientific">Bursaphelenchus xylophilus</name>
    <name type="common">Pinewood nematode worm</name>
    <name type="synonym">Aphelenchoides xylophilus</name>
    <dbReference type="NCBI Taxonomy" id="6326"/>
    <lineage>
        <taxon>Eukaryota</taxon>
        <taxon>Metazoa</taxon>
        <taxon>Ecdysozoa</taxon>
        <taxon>Nematoda</taxon>
        <taxon>Chromadorea</taxon>
        <taxon>Rhabditida</taxon>
        <taxon>Tylenchina</taxon>
        <taxon>Tylenchomorpha</taxon>
        <taxon>Aphelenchoidea</taxon>
        <taxon>Aphelenchoididae</taxon>
        <taxon>Bursaphelenchus</taxon>
    </lineage>
</organism>
<dbReference type="GO" id="GO:0006281">
    <property type="term" value="P:DNA repair"/>
    <property type="evidence" value="ECO:0007669"/>
    <property type="project" value="UniProtKB-KW"/>
</dbReference>
<keyword evidence="7" id="KW-0832">Ubl conjugation</keyword>
<dbReference type="GO" id="GO:0042254">
    <property type="term" value="P:ribosome biogenesis"/>
    <property type="evidence" value="ECO:0007669"/>
    <property type="project" value="UniProtKB-ARBA"/>
</dbReference>
<keyword evidence="3" id="KW-1017">Isopeptide bond</keyword>
<dbReference type="Proteomes" id="UP000659654">
    <property type="component" value="Unassembled WGS sequence"/>
</dbReference>
<feature type="compositionally biased region" description="Basic and acidic residues" evidence="12">
    <location>
        <begin position="17"/>
        <end position="28"/>
    </location>
</feature>
<evidence type="ECO:0000313" key="14">
    <source>
        <dbReference type="EMBL" id="CAD5233250.1"/>
    </source>
</evidence>
<reference evidence="17" key="1">
    <citation type="submission" date="2016-11" db="UniProtKB">
        <authorList>
            <consortium name="WormBaseParasite"/>
        </authorList>
    </citation>
    <scope>IDENTIFICATION</scope>
</reference>
<protein>
    <recommendedName>
        <fullName evidence="9">Cullin-4</fullName>
    </recommendedName>
</protein>
<dbReference type="PANTHER" id="PTHR11932">
    <property type="entry name" value="CULLIN"/>
    <property type="match status" value="1"/>
</dbReference>
<evidence type="ECO:0000256" key="4">
    <source>
        <dbReference type="ARBA" id="ARBA00022553"/>
    </source>
</evidence>
<dbReference type="InterPro" id="IPR016157">
    <property type="entry name" value="Cullin_CS"/>
</dbReference>
<dbReference type="Proteomes" id="UP000095284">
    <property type="component" value="Unplaced"/>
</dbReference>
<dbReference type="InterPro" id="IPR036317">
    <property type="entry name" value="Cullin_homology_sf"/>
</dbReference>
<evidence type="ECO:0000313" key="16">
    <source>
        <dbReference type="Proteomes" id="UP000659654"/>
    </source>
</evidence>
<dbReference type="Gene3D" id="1.20.1310.10">
    <property type="entry name" value="Cullin Repeats"/>
    <property type="match status" value="4"/>
</dbReference>
<keyword evidence="5" id="KW-0227">DNA damage</keyword>
<dbReference type="Gene3D" id="3.30.230.130">
    <property type="entry name" value="Cullin, Chain C, Domain 2"/>
    <property type="match status" value="1"/>
</dbReference>
<dbReference type="Pfam" id="PF26557">
    <property type="entry name" value="Cullin_AB"/>
    <property type="match status" value="1"/>
</dbReference>
<name>A0A1I7S6H2_BURXY</name>
<proteinExistence type="inferred from homology"/>
<evidence type="ECO:0000256" key="1">
    <source>
        <dbReference type="ARBA" id="ARBA00004906"/>
    </source>
</evidence>
<evidence type="ECO:0000256" key="9">
    <source>
        <dbReference type="ARBA" id="ARBA00069613"/>
    </source>
</evidence>
<sequence length="779" mass="91171">MSESKSVETRKRQRSGAPEKEKKRVRMADPLEKFCDGENVQPVNPKAKNGQARSTKRLVIKSFQQRFQEPNTSSFDKNWGILHDAIVSIQEKRTTKDAFEILFKAVETLCMQDYADNVYNKVIALFETFLKSSLGGLVDKITVSDRMKFLKAMQSFWNDYCQQLDMVQRIFTYLDRTYVIQNPSIQTVWDAGLASFKKLVIDNIKVSENLVPFILDTIRRERDGNLVDRDLLKTLSRMYLALKIYEDVLEPRILSDTELYYNKESQECIQQLEIGEFLRHVDKRLNDESERIDFYLDYRSLEPLQRKVDTCFIECNVELILQKGAENLLAQKKKEDLRLMYKLFGRVKSGHNSLKTAFTDYIKKIGRAMVLNPENEKTLVQDLINLKADLDKTTQECFDNNEKFVQGEKDAFDYFINQRPNKPAELVAKYMDSKLRLGNKECSEDELDHIMDKVILLFRFIQGKDVFEAFYKKALAKRLLMGRSASVDSEKAMLYKLKNECGAQFTQKLEGMFKDMEISKELSNNFGQYVSQNNPELSQIEFGVSVLTMGHWPNYPVMSVTIPMALKEQELAFEKFYTTKHNGRKLQWQHSLASAILKATFREKVKKELDVSMFQALVLLKFNEKLKVSYKEIEKATQIEESELKRTLQSLACGKMRVLLKEPKGKDIGNDDEFVFNENFNDRLYRIRISQVMMKETESEHRQTEEQVNQDRQYQIDAAIVRIMKTRKVLAHNLLLTELYNQLRFPAKPIDLKRRIESLIDREYVSRDKQDAQLYHYVA</sequence>
<dbReference type="SMART" id="SM00182">
    <property type="entry name" value="CULLIN"/>
    <property type="match status" value="1"/>
</dbReference>
<dbReference type="FunFam" id="1.20.1310.10:FF:000001">
    <property type="entry name" value="Cullin 3"/>
    <property type="match status" value="1"/>
</dbReference>
<dbReference type="AlphaFoldDB" id="A0A1I7S6H2"/>
<evidence type="ECO:0000256" key="2">
    <source>
        <dbReference type="ARBA" id="ARBA00006019"/>
    </source>
</evidence>
<dbReference type="InterPro" id="IPR016158">
    <property type="entry name" value="Cullin_homology"/>
</dbReference>
<dbReference type="Pfam" id="PF00888">
    <property type="entry name" value="Cullin"/>
    <property type="match status" value="1"/>
</dbReference>
<dbReference type="Proteomes" id="UP000582659">
    <property type="component" value="Unassembled WGS sequence"/>
</dbReference>